<dbReference type="OrthoDB" id="3991775at2759"/>
<feature type="compositionally biased region" description="Polar residues" evidence="2">
    <location>
        <begin position="368"/>
        <end position="377"/>
    </location>
</feature>
<comment type="caution">
    <text evidence="3">The sequence shown here is derived from an EMBL/GenBank/DDBJ whole genome shotgun (WGS) entry which is preliminary data.</text>
</comment>
<reference evidence="3" key="2">
    <citation type="submission" date="2021-01" db="EMBL/GenBank/DDBJ databases">
        <authorList>
            <person name="Schikora-Tamarit M.A."/>
        </authorList>
    </citation>
    <scope>NUCLEOTIDE SEQUENCE</scope>
    <source>
        <strain evidence="3">CBS6075</strain>
    </source>
</reference>
<evidence type="ECO:0000313" key="4">
    <source>
        <dbReference type="Proteomes" id="UP000769157"/>
    </source>
</evidence>
<keyword evidence="1" id="KW-0175">Coiled coil</keyword>
<name>A0A9P8PDI3_9ASCO</name>
<dbReference type="AlphaFoldDB" id="A0A9P8PDI3"/>
<gene>
    <name evidence="3" type="ORF">OGAPHI_001405</name>
</gene>
<dbReference type="RefSeq" id="XP_046063547.1">
    <property type="nucleotide sequence ID" value="XM_046202163.1"/>
</dbReference>
<feature type="compositionally biased region" description="Basic residues" evidence="2">
    <location>
        <begin position="382"/>
        <end position="396"/>
    </location>
</feature>
<dbReference type="GeneID" id="70233373"/>
<organism evidence="3 4">
    <name type="scientific">Ogataea philodendri</name>
    <dbReference type="NCBI Taxonomy" id="1378263"/>
    <lineage>
        <taxon>Eukaryota</taxon>
        <taxon>Fungi</taxon>
        <taxon>Dikarya</taxon>
        <taxon>Ascomycota</taxon>
        <taxon>Saccharomycotina</taxon>
        <taxon>Pichiomycetes</taxon>
        <taxon>Pichiales</taxon>
        <taxon>Pichiaceae</taxon>
        <taxon>Ogataea</taxon>
    </lineage>
</organism>
<evidence type="ECO:0000313" key="3">
    <source>
        <dbReference type="EMBL" id="KAH3669284.1"/>
    </source>
</evidence>
<accession>A0A9P8PDI3</accession>
<reference evidence="3" key="1">
    <citation type="journal article" date="2021" name="Open Biol.">
        <title>Shared evolutionary footprints suggest mitochondrial oxidative damage underlies multiple complex I losses in fungi.</title>
        <authorList>
            <person name="Schikora-Tamarit M.A."/>
            <person name="Marcet-Houben M."/>
            <person name="Nosek J."/>
            <person name="Gabaldon T."/>
        </authorList>
    </citation>
    <scope>NUCLEOTIDE SEQUENCE</scope>
    <source>
        <strain evidence="3">CBS6075</strain>
    </source>
</reference>
<dbReference type="Proteomes" id="UP000769157">
    <property type="component" value="Unassembled WGS sequence"/>
</dbReference>
<feature type="region of interest" description="Disordered" evidence="2">
    <location>
        <begin position="357"/>
        <end position="396"/>
    </location>
</feature>
<dbReference type="EMBL" id="JAEUBE010000137">
    <property type="protein sequence ID" value="KAH3669284.1"/>
    <property type="molecule type" value="Genomic_DNA"/>
</dbReference>
<proteinExistence type="predicted"/>
<evidence type="ECO:0000256" key="1">
    <source>
        <dbReference type="SAM" id="Coils"/>
    </source>
</evidence>
<protein>
    <submittedName>
        <fullName evidence="3">Uncharacterized protein</fullName>
    </submittedName>
</protein>
<evidence type="ECO:0000256" key="2">
    <source>
        <dbReference type="SAM" id="MobiDB-lite"/>
    </source>
</evidence>
<feature type="coiled-coil region" evidence="1">
    <location>
        <begin position="89"/>
        <end position="123"/>
    </location>
</feature>
<feature type="region of interest" description="Disordered" evidence="2">
    <location>
        <begin position="57"/>
        <end position="80"/>
    </location>
</feature>
<keyword evidence="4" id="KW-1185">Reference proteome</keyword>
<sequence length="396" mass="45047">MTSFLKDSSAFRSRLAAFKLEQNNRVQPDLSDTTLCNDSSMIEEGDKDNVFVARATKGDDILPDTPAKPQRKRRRVETQTSVEHLLSTISHLNTTVERQDAELQKSEAKLAEANGKLAVYKKLTNSFKDRLKSLESELVIAGKEVVQGKKKCSDLSRTTFEVLKETRELQMKTQETARQLQCQTKRFEWLKSRHQESSLTISRQEIEMTSLRLRLEDSISRLVDEKQKNTELTNLLASKAHPGSTENIEQEVRQIYTIGSKMEQGMLTVARKMSDQLRSIINASTSVPRQLEEIEKTLADVAEGQKQSGDQALLNFKQTKREIEYQSLLDEYNKLSGEHSECEKKHIQDQQEIEALKQMVNSAPKPSATETGTSEQPQEPVKRKRGRKKNPLKVLG</sequence>